<dbReference type="Gene3D" id="2.30.42.10">
    <property type="match status" value="1"/>
</dbReference>
<dbReference type="CDD" id="cd06779">
    <property type="entry name" value="cpPDZ_Deg_HtrA-like"/>
    <property type="match status" value="1"/>
</dbReference>
<dbReference type="GO" id="GO:0004252">
    <property type="term" value="F:serine-type endopeptidase activity"/>
    <property type="evidence" value="ECO:0007669"/>
    <property type="project" value="InterPro"/>
</dbReference>
<feature type="domain" description="PDZ" evidence="5">
    <location>
        <begin position="360"/>
        <end position="449"/>
    </location>
</feature>
<feature type="compositionally biased region" description="Basic and acidic residues" evidence="3">
    <location>
        <begin position="88"/>
        <end position="106"/>
    </location>
</feature>
<feature type="compositionally biased region" description="Polar residues" evidence="3">
    <location>
        <begin position="1"/>
        <end position="20"/>
    </location>
</feature>
<dbReference type="Pfam" id="PF13365">
    <property type="entry name" value="Trypsin_2"/>
    <property type="match status" value="1"/>
</dbReference>
<evidence type="ECO:0000313" key="7">
    <source>
        <dbReference type="Proteomes" id="UP000095512"/>
    </source>
</evidence>
<dbReference type="Proteomes" id="UP000095512">
    <property type="component" value="Unassembled WGS sequence"/>
</dbReference>
<sequence>MYDNDQNYGWKSYDNQSYDNRQYGGDPYGRRPQPEDMPPKKKKGGILKKAALLTAGALLFGTVSGATMVGVNVAASRFMGNSAAASAEPEKKEEIPKARTESRDSGQDNGQGSASQGDGGYQQGQRNNGKAVADVSDIVEQAMPTVVAITSTAVYQSNNYGYGWFFRGGPQTYEVPSSGSGIIIGENDKELLIVTNNHVVEDSTSLKVAFIDSEVVDAAIKGTDAETDLAVIAVPLEQIKDDTKSKIKVARLGNSDELKVGQGVIAIGNALGYGQSVTVGYVSALNREVRVSNTSTRELLQTDAAINPGNSGGALLNMKGEVIGINAAKYSSTEVEGIGYAIPISKAEDIMNQLMNRKTMNPVEEARRGYLGIQGTSVDEESAAAFGMPRGVYVYKILEEGAAAQSDLREKDIITKVDGQSVRNMTDLQELLACYEMGEQIDLTVQTQKDGEYQERTVTIALKAMPQENTETQAQ</sequence>
<dbReference type="InterPro" id="IPR001478">
    <property type="entry name" value="PDZ"/>
</dbReference>
<keyword evidence="4" id="KW-0812">Transmembrane</keyword>
<protein>
    <submittedName>
        <fullName evidence="6">Peptidase S1 and S6 chymotrypsin/Hap</fullName>
        <ecNumber evidence="6">3.4.21.107</ecNumber>
    </submittedName>
</protein>
<organism evidence="6 7">
    <name type="scientific">Enterocloster clostridioformis</name>
    <dbReference type="NCBI Taxonomy" id="1531"/>
    <lineage>
        <taxon>Bacteria</taxon>
        <taxon>Bacillati</taxon>
        <taxon>Bacillota</taxon>
        <taxon>Clostridia</taxon>
        <taxon>Lachnospirales</taxon>
        <taxon>Lachnospiraceae</taxon>
        <taxon>Enterocloster</taxon>
    </lineage>
</organism>
<evidence type="ECO:0000256" key="2">
    <source>
        <dbReference type="ARBA" id="ARBA00022801"/>
    </source>
</evidence>
<dbReference type="GO" id="GO:0006508">
    <property type="term" value="P:proteolysis"/>
    <property type="evidence" value="ECO:0007669"/>
    <property type="project" value="UniProtKB-KW"/>
</dbReference>
<gene>
    <name evidence="6" type="primary">mucD_2</name>
    <name evidence="6" type="ORF">ERS852480_01997</name>
</gene>
<dbReference type="InterPro" id="IPR001940">
    <property type="entry name" value="Peptidase_S1C"/>
</dbReference>
<evidence type="ECO:0000256" key="3">
    <source>
        <dbReference type="SAM" id="MobiDB-lite"/>
    </source>
</evidence>
<dbReference type="PROSITE" id="PS50106">
    <property type="entry name" value="PDZ"/>
    <property type="match status" value="1"/>
</dbReference>
<feature type="region of interest" description="Disordered" evidence="3">
    <location>
        <begin position="82"/>
        <end position="129"/>
    </location>
</feature>
<proteinExistence type="predicted"/>
<keyword evidence="1" id="KW-0645">Protease</keyword>
<dbReference type="PANTHER" id="PTHR43343">
    <property type="entry name" value="PEPTIDASE S12"/>
    <property type="match status" value="1"/>
</dbReference>
<evidence type="ECO:0000256" key="1">
    <source>
        <dbReference type="ARBA" id="ARBA00022670"/>
    </source>
</evidence>
<dbReference type="InterPro" id="IPR036034">
    <property type="entry name" value="PDZ_sf"/>
</dbReference>
<dbReference type="SUPFAM" id="SSF50494">
    <property type="entry name" value="Trypsin-like serine proteases"/>
    <property type="match status" value="1"/>
</dbReference>
<dbReference type="SMART" id="SM00228">
    <property type="entry name" value="PDZ"/>
    <property type="match status" value="1"/>
</dbReference>
<dbReference type="InterPro" id="IPR009003">
    <property type="entry name" value="Peptidase_S1_PA"/>
</dbReference>
<dbReference type="Gene3D" id="2.40.10.120">
    <property type="match status" value="1"/>
</dbReference>
<feature type="transmembrane region" description="Helical" evidence="4">
    <location>
        <begin position="50"/>
        <end position="71"/>
    </location>
</feature>
<keyword evidence="2 6" id="KW-0378">Hydrolase</keyword>
<feature type="compositionally biased region" description="Basic and acidic residues" evidence="3">
    <location>
        <begin position="28"/>
        <end position="39"/>
    </location>
</feature>
<dbReference type="PRINTS" id="PR00834">
    <property type="entry name" value="PROTEASES2C"/>
</dbReference>
<evidence type="ECO:0000259" key="5">
    <source>
        <dbReference type="PROSITE" id="PS50106"/>
    </source>
</evidence>
<dbReference type="InterPro" id="IPR051201">
    <property type="entry name" value="Chloro_Bact_Ser_Proteases"/>
</dbReference>
<feature type="region of interest" description="Disordered" evidence="3">
    <location>
        <begin position="1"/>
        <end position="44"/>
    </location>
</feature>
<dbReference type="RefSeq" id="WP_022202195.1">
    <property type="nucleotide sequence ID" value="NZ_CATYWZ010000075.1"/>
</dbReference>
<dbReference type="AlphaFoldDB" id="A0A174I4A8"/>
<keyword evidence="4" id="KW-1133">Transmembrane helix</keyword>
<evidence type="ECO:0000313" key="6">
    <source>
        <dbReference type="EMBL" id="CUO82022.1"/>
    </source>
</evidence>
<name>A0A174I4A8_9FIRM</name>
<feature type="compositionally biased region" description="Polar residues" evidence="3">
    <location>
        <begin position="107"/>
        <end position="116"/>
    </location>
</feature>
<dbReference type="Pfam" id="PF00595">
    <property type="entry name" value="PDZ"/>
    <property type="match status" value="1"/>
</dbReference>
<dbReference type="EMBL" id="CZAB01000013">
    <property type="protein sequence ID" value="CUO82022.1"/>
    <property type="molecule type" value="Genomic_DNA"/>
</dbReference>
<reference evidence="6 7" key="1">
    <citation type="submission" date="2015-09" db="EMBL/GenBank/DDBJ databases">
        <authorList>
            <consortium name="Pathogen Informatics"/>
        </authorList>
    </citation>
    <scope>NUCLEOTIDE SEQUENCE [LARGE SCALE GENOMIC DNA]</scope>
    <source>
        <strain evidence="6 7">2789STDY5834865</strain>
    </source>
</reference>
<dbReference type="PANTHER" id="PTHR43343:SF3">
    <property type="entry name" value="PROTEASE DO-LIKE 8, CHLOROPLASTIC"/>
    <property type="match status" value="1"/>
</dbReference>
<accession>A0A174I4A8</accession>
<keyword evidence="4" id="KW-0472">Membrane</keyword>
<dbReference type="EC" id="3.4.21.107" evidence="6"/>
<dbReference type="SUPFAM" id="SSF50156">
    <property type="entry name" value="PDZ domain-like"/>
    <property type="match status" value="1"/>
</dbReference>
<evidence type="ECO:0000256" key="4">
    <source>
        <dbReference type="SAM" id="Phobius"/>
    </source>
</evidence>